<evidence type="ECO:0000256" key="1">
    <source>
        <dbReference type="ARBA" id="ARBA00004651"/>
    </source>
</evidence>
<comment type="similarity">
    <text evidence="2">Belongs to the major facilitator superfamily. Sugar transporter (TC 2.A.1.1) family.</text>
</comment>
<evidence type="ECO:0000256" key="3">
    <source>
        <dbReference type="ARBA" id="ARBA00022692"/>
    </source>
</evidence>
<evidence type="ECO:0000256" key="2">
    <source>
        <dbReference type="ARBA" id="ARBA00010992"/>
    </source>
</evidence>
<feature type="transmembrane region" description="Helical" evidence="7">
    <location>
        <begin position="142"/>
        <end position="160"/>
    </location>
</feature>
<feature type="compositionally biased region" description="Basic and acidic residues" evidence="6">
    <location>
        <begin position="435"/>
        <end position="444"/>
    </location>
</feature>
<dbReference type="Pfam" id="PF00083">
    <property type="entry name" value="Sugar_tr"/>
    <property type="match status" value="1"/>
</dbReference>
<feature type="transmembrane region" description="Helical" evidence="7">
    <location>
        <begin position="313"/>
        <end position="332"/>
    </location>
</feature>
<comment type="subcellular location">
    <subcellularLocation>
        <location evidence="1">Cell membrane</location>
        <topology evidence="1">Multi-pass membrane protein</topology>
    </subcellularLocation>
</comment>
<dbReference type="STRING" id="457427.SSOG_00584"/>
<dbReference type="InterPro" id="IPR050360">
    <property type="entry name" value="MFS_Sugar_Transporters"/>
</dbReference>
<keyword evidence="4 7" id="KW-1133">Transmembrane helix</keyword>
<feature type="transmembrane region" description="Helical" evidence="7">
    <location>
        <begin position="108"/>
        <end position="130"/>
    </location>
</feature>
<organism evidence="9 10">
    <name type="scientific">Streptomyces himastatinicus ATCC 53653</name>
    <dbReference type="NCBI Taxonomy" id="457427"/>
    <lineage>
        <taxon>Bacteria</taxon>
        <taxon>Bacillati</taxon>
        <taxon>Actinomycetota</taxon>
        <taxon>Actinomycetes</taxon>
        <taxon>Kitasatosporales</taxon>
        <taxon>Streptomycetaceae</taxon>
        <taxon>Streptomyces</taxon>
        <taxon>Streptomyces violaceusniger group</taxon>
    </lineage>
</organism>
<dbReference type="PANTHER" id="PTHR48022">
    <property type="entry name" value="PLASTIDIC GLUCOSE TRANSPORTER 4"/>
    <property type="match status" value="1"/>
</dbReference>
<feature type="transmembrane region" description="Helical" evidence="7">
    <location>
        <begin position="55"/>
        <end position="75"/>
    </location>
</feature>
<dbReference type="AlphaFoldDB" id="D9WCC5"/>
<name>D9WCC5_9ACTN</name>
<sequence>MSTASLEKSRPTRTHWLITLYAGGGEFCDGYILSIIGVALPLLTADYHLNSFDAGVVGSASLVGMFAGGLIFGYVTDLVGRQKVYLFDIAAFIVLSAAQFFVTDPWQLTVLRFLMGIAIGADFAIAGTIASEFAPRNSRGPLLVIMVTMWSVGAAVAYVVGWAMMSSGHDDWRWMLASSAIPAVLILLLRFGTPESPRWLLSKGRTDEAEAVLKQMLGPDATLAELEADTASRTRYGDIFRGAYLRRTVFISVFWACQLLPIYAITTYEPTILASFGLADGNDSYLGSVVVQIFFVLGSLSGILVVNKGRRTLLLWSFGLSAIPLLALAAFAHPAPAVVVVLFAAFGVACFSSQCLQAIYPSELFPTGVRATANGFATGISRIGAALGTWGAPVVLAHSTRLAMLLGAVICVIGWAASYVLAPETSGLTLADASAVDRDGDPRGRSRLRRGTAADPTTPRPTVKETS</sequence>
<feature type="domain" description="Major facilitator superfamily (MFS) profile" evidence="8">
    <location>
        <begin position="18"/>
        <end position="426"/>
    </location>
</feature>
<proteinExistence type="inferred from homology"/>
<feature type="transmembrane region" description="Helical" evidence="7">
    <location>
        <begin position="244"/>
        <end position="265"/>
    </location>
</feature>
<evidence type="ECO:0000313" key="10">
    <source>
        <dbReference type="Proteomes" id="UP000003963"/>
    </source>
</evidence>
<gene>
    <name evidence="9" type="ORF">SSOG_00584</name>
</gene>
<dbReference type="GO" id="GO:0005351">
    <property type="term" value="F:carbohydrate:proton symporter activity"/>
    <property type="evidence" value="ECO:0007669"/>
    <property type="project" value="TreeGrafter"/>
</dbReference>
<dbReference type="HOGENOM" id="CLU_001265_46_6_11"/>
<protein>
    <submittedName>
        <fullName evidence="9">Putative metabolite transport protein YaaU</fullName>
    </submittedName>
</protein>
<dbReference type="RefSeq" id="WP_009712694.1">
    <property type="nucleotide sequence ID" value="NZ_GG657754.1"/>
</dbReference>
<keyword evidence="10" id="KW-1185">Reference proteome</keyword>
<reference evidence="9 10" key="1">
    <citation type="submission" date="2009-02" db="EMBL/GenBank/DDBJ databases">
        <title>Annotation of Streptomyces hygroscopicus strain ATCC 53653.</title>
        <authorList>
            <consortium name="The Broad Institute Genome Sequencing Platform"/>
            <consortium name="Broad Institute Microbial Sequencing Center"/>
            <person name="Fischbach M."/>
            <person name="Godfrey P."/>
            <person name="Ward D."/>
            <person name="Young S."/>
            <person name="Zeng Q."/>
            <person name="Koehrsen M."/>
            <person name="Alvarado L."/>
            <person name="Berlin A.M."/>
            <person name="Bochicchio J."/>
            <person name="Borenstein D."/>
            <person name="Chapman S.B."/>
            <person name="Chen Z."/>
            <person name="Engels R."/>
            <person name="Freedman E."/>
            <person name="Gellesch M."/>
            <person name="Goldberg J."/>
            <person name="Griggs A."/>
            <person name="Gujja S."/>
            <person name="Heilman E.R."/>
            <person name="Heiman D.I."/>
            <person name="Hepburn T.A."/>
            <person name="Howarth C."/>
            <person name="Jen D."/>
            <person name="Larson L."/>
            <person name="Lewis B."/>
            <person name="Mehta T."/>
            <person name="Park D."/>
            <person name="Pearson M."/>
            <person name="Richards J."/>
            <person name="Roberts A."/>
            <person name="Saif S."/>
            <person name="Shea T.D."/>
            <person name="Shenoy N."/>
            <person name="Sisk P."/>
            <person name="Stolte C."/>
            <person name="Sykes S.N."/>
            <person name="Thomson T."/>
            <person name="Walk T."/>
            <person name="White J."/>
            <person name="Yandava C."/>
            <person name="Straight P."/>
            <person name="Clardy J."/>
            <person name="Hung D."/>
            <person name="Kolter R."/>
            <person name="Mekalanos J."/>
            <person name="Walker S."/>
            <person name="Walsh C.T."/>
            <person name="Wieland-Brown L.C."/>
            <person name="Haas B."/>
            <person name="Nusbaum C."/>
            <person name="Birren B."/>
        </authorList>
    </citation>
    <scope>NUCLEOTIDE SEQUENCE [LARGE SCALE GENOMIC DNA]</scope>
    <source>
        <strain evidence="9 10">ATCC 53653</strain>
    </source>
</reference>
<evidence type="ECO:0000256" key="7">
    <source>
        <dbReference type="SAM" id="Phobius"/>
    </source>
</evidence>
<evidence type="ECO:0000256" key="6">
    <source>
        <dbReference type="SAM" id="MobiDB-lite"/>
    </source>
</evidence>
<dbReference type="Gene3D" id="1.20.1250.20">
    <property type="entry name" value="MFS general substrate transporter like domains"/>
    <property type="match status" value="1"/>
</dbReference>
<accession>D9WCC5</accession>
<dbReference type="InterPro" id="IPR005828">
    <property type="entry name" value="MFS_sugar_transport-like"/>
</dbReference>
<dbReference type="GO" id="GO:0005886">
    <property type="term" value="C:plasma membrane"/>
    <property type="evidence" value="ECO:0007669"/>
    <property type="project" value="UniProtKB-SubCell"/>
</dbReference>
<feature type="transmembrane region" description="Helical" evidence="7">
    <location>
        <begin position="20"/>
        <end position="43"/>
    </location>
</feature>
<evidence type="ECO:0000256" key="4">
    <source>
        <dbReference type="ARBA" id="ARBA00022989"/>
    </source>
</evidence>
<keyword evidence="3 7" id="KW-0812">Transmembrane</keyword>
<dbReference type="InterPro" id="IPR005829">
    <property type="entry name" value="Sugar_transporter_CS"/>
</dbReference>
<dbReference type="PROSITE" id="PS50850">
    <property type="entry name" value="MFS"/>
    <property type="match status" value="1"/>
</dbReference>
<dbReference type="OrthoDB" id="9109650at2"/>
<feature type="transmembrane region" description="Helical" evidence="7">
    <location>
        <begin position="338"/>
        <end position="360"/>
    </location>
</feature>
<evidence type="ECO:0000259" key="8">
    <source>
        <dbReference type="PROSITE" id="PS50850"/>
    </source>
</evidence>
<dbReference type="EMBL" id="GG657754">
    <property type="protein sequence ID" value="EFL20872.1"/>
    <property type="molecule type" value="Genomic_DNA"/>
</dbReference>
<dbReference type="InterPro" id="IPR020846">
    <property type="entry name" value="MFS_dom"/>
</dbReference>
<feature type="region of interest" description="Disordered" evidence="6">
    <location>
        <begin position="433"/>
        <end position="467"/>
    </location>
</feature>
<dbReference type="SUPFAM" id="SSF103473">
    <property type="entry name" value="MFS general substrate transporter"/>
    <property type="match status" value="1"/>
</dbReference>
<feature type="transmembrane region" description="Helical" evidence="7">
    <location>
        <begin position="172"/>
        <end position="193"/>
    </location>
</feature>
<dbReference type="CDD" id="cd17316">
    <property type="entry name" value="MFS_SV2_like"/>
    <property type="match status" value="1"/>
</dbReference>
<keyword evidence="5 7" id="KW-0472">Membrane</keyword>
<evidence type="ECO:0000313" key="9">
    <source>
        <dbReference type="EMBL" id="EFL20872.1"/>
    </source>
</evidence>
<evidence type="ECO:0000256" key="5">
    <source>
        <dbReference type="ARBA" id="ARBA00023136"/>
    </source>
</evidence>
<dbReference type="PANTHER" id="PTHR48022:SF2">
    <property type="entry name" value="PLASTIDIC GLUCOSE TRANSPORTER 4"/>
    <property type="match status" value="1"/>
</dbReference>
<dbReference type="InterPro" id="IPR036259">
    <property type="entry name" value="MFS_trans_sf"/>
</dbReference>
<feature type="transmembrane region" description="Helical" evidence="7">
    <location>
        <begin position="285"/>
        <end position="306"/>
    </location>
</feature>
<feature type="transmembrane region" description="Helical" evidence="7">
    <location>
        <begin position="84"/>
        <end position="102"/>
    </location>
</feature>
<dbReference type="Proteomes" id="UP000003963">
    <property type="component" value="Unassembled WGS sequence"/>
</dbReference>
<feature type="transmembrane region" description="Helical" evidence="7">
    <location>
        <begin position="402"/>
        <end position="422"/>
    </location>
</feature>
<dbReference type="PROSITE" id="PS00217">
    <property type="entry name" value="SUGAR_TRANSPORT_2"/>
    <property type="match status" value="1"/>
</dbReference>